<gene>
    <name evidence="2" type="ORF">ALC53_02933</name>
</gene>
<evidence type="ECO:0000313" key="3">
    <source>
        <dbReference type="Proteomes" id="UP000078540"/>
    </source>
</evidence>
<name>A0A195BPL3_9HYME</name>
<evidence type="ECO:0000313" key="2">
    <source>
        <dbReference type="EMBL" id="KYM88450.1"/>
    </source>
</evidence>
<organism evidence="2 3">
    <name type="scientific">Atta colombica</name>
    <dbReference type="NCBI Taxonomy" id="520822"/>
    <lineage>
        <taxon>Eukaryota</taxon>
        <taxon>Metazoa</taxon>
        <taxon>Ecdysozoa</taxon>
        <taxon>Arthropoda</taxon>
        <taxon>Hexapoda</taxon>
        <taxon>Insecta</taxon>
        <taxon>Pterygota</taxon>
        <taxon>Neoptera</taxon>
        <taxon>Endopterygota</taxon>
        <taxon>Hymenoptera</taxon>
        <taxon>Apocrita</taxon>
        <taxon>Aculeata</taxon>
        <taxon>Formicoidea</taxon>
        <taxon>Formicidae</taxon>
        <taxon>Myrmicinae</taxon>
        <taxon>Atta</taxon>
    </lineage>
</organism>
<keyword evidence="1" id="KW-0472">Membrane</keyword>
<dbReference type="AlphaFoldDB" id="A0A195BPL3"/>
<keyword evidence="1" id="KW-1133">Transmembrane helix</keyword>
<reference evidence="2 3" key="1">
    <citation type="submission" date="2015-09" db="EMBL/GenBank/DDBJ databases">
        <title>Atta colombica WGS genome.</title>
        <authorList>
            <person name="Nygaard S."/>
            <person name="Hu H."/>
            <person name="Boomsma J."/>
            <person name="Zhang G."/>
        </authorList>
    </citation>
    <scope>NUCLEOTIDE SEQUENCE [LARGE SCALE GENOMIC DNA]</scope>
    <source>
        <strain evidence="2">Treedump-2</strain>
        <tissue evidence="2">Whole body</tissue>
    </source>
</reference>
<feature type="transmembrane region" description="Helical" evidence="1">
    <location>
        <begin position="20"/>
        <end position="43"/>
    </location>
</feature>
<keyword evidence="1" id="KW-0812">Transmembrane</keyword>
<protein>
    <submittedName>
        <fullName evidence="2">Uncharacterized protein</fullName>
    </submittedName>
</protein>
<accession>A0A195BPL3</accession>
<sequence>MCLAIAMYIATGAFSIIRNVLSIIGVFLLTLLGRAILLLGNTITRDYTSRRRRTSQQRELCTDSEDDHVIRNETSLKLRHCSKTIKPAQTIRSAQTSESTHETSISI</sequence>
<dbReference type="Proteomes" id="UP000078540">
    <property type="component" value="Unassembled WGS sequence"/>
</dbReference>
<proteinExistence type="predicted"/>
<keyword evidence="3" id="KW-1185">Reference proteome</keyword>
<dbReference type="EMBL" id="KQ976424">
    <property type="protein sequence ID" value="KYM88450.1"/>
    <property type="molecule type" value="Genomic_DNA"/>
</dbReference>
<evidence type="ECO:0000256" key="1">
    <source>
        <dbReference type="SAM" id="Phobius"/>
    </source>
</evidence>